<evidence type="ECO:0000313" key="1">
    <source>
        <dbReference type="EMBL" id="MBX67404.1"/>
    </source>
</evidence>
<reference evidence="1" key="1">
    <citation type="submission" date="2018-02" db="EMBL/GenBank/DDBJ databases">
        <title>Rhizophora mucronata_Transcriptome.</title>
        <authorList>
            <person name="Meera S.P."/>
            <person name="Sreeshan A."/>
            <person name="Augustine A."/>
        </authorList>
    </citation>
    <scope>NUCLEOTIDE SEQUENCE</scope>
    <source>
        <tissue evidence="1">Leaf</tissue>
    </source>
</reference>
<dbReference type="EMBL" id="GGEC01086920">
    <property type="protein sequence ID" value="MBX67404.1"/>
    <property type="molecule type" value="Transcribed_RNA"/>
</dbReference>
<dbReference type="AlphaFoldDB" id="A0A2P2QKD7"/>
<organism evidence="1">
    <name type="scientific">Rhizophora mucronata</name>
    <name type="common">Asiatic mangrove</name>
    <dbReference type="NCBI Taxonomy" id="61149"/>
    <lineage>
        <taxon>Eukaryota</taxon>
        <taxon>Viridiplantae</taxon>
        <taxon>Streptophyta</taxon>
        <taxon>Embryophyta</taxon>
        <taxon>Tracheophyta</taxon>
        <taxon>Spermatophyta</taxon>
        <taxon>Magnoliopsida</taxon>
        <taxon>eudicotyledons</taxon>
        <taxon>Gunneridae</taxon>
        <taxon>Pentapetalae</taxon>
        <taxon>rosids</taxon>
        <taxon>fabids</taxon>
        <taxon>Malpighiales</taxon>
        <taxon>Rhizophoraceae</taxon>
        <taxon>Rhizophora</taxon>
    </lineage>
</organism>
<name>A0A2P2QKD7_RHIMU</name>
<sequence length="24" mass="2793">MENSFMESPCTLETIYRAVEKSLN</sequence>
<proteinExistence type="predicted"/>
<accession>A0A2P2QKD7</accession>
<protein>
    <submittedName>
        <fullName evidence="1">Uncharacterized protein</fullName>
    </submittedName>
</protein>